<gene>
    <name evidence="7" type="ORF">PG991_005279</name>
</gene>
<organism evidence="7 8">
    <name type="scientific">Apiospora marii</name>
    <dbReference type="NCBI Taxonomy" id="335849"/>
    <lineage>
        <taxon>Eukaryota</taxon>
        <taxon>Fungi</taxon>
        <taxon>Dikarya</taxon>
        <taxon>Ascomycota</taxon>
        <taxon>Pezizomycotina</taxon>
        <taxon>Sordariomycetes</taxon>
        <taxon>Xylariomycetidae</taxon>
        <taxon>Amphisphaeriales</taxon>
        <taxon>Apiosporaceae</taxon>
        <taxon>Apiospora</taxon>
    </lineage>
</organism>
<sequence length="642" mass="71785">MGPHESSEALASMSLDQISLVQLEDNIDRHIRINGHEQQLVNQYMEWLHQQVVKDIFARENTLVSAWIQSLRNRGFEDSTIYSSFKDWKDIVDQEDPSSRRRYLMVDDEIRQVLESKQHASPQPDSHIHSSRSHLIDTNDQSAALEVSPPSSTEYPTRVGGRKRTGANDTPVANNKRAKSFHGPGQDLQSTEDLPLVDEGGKLKFSKEPKLVSRDRPSSADSESPEQRCMRLRNRTIPIILSPQHLQLESNGSSSKKPTRTKHKQAVNYKADVKSKKAQPYLCKRCNKSGHMVQECPTNMDPYYDTPPAPDYRCDFCGKVGVHLGTLCPNNNRHAWQRTLKVGMIVENGRLFSSAFHFASILTTTAQQAPLELVMKAQIDTAPAIEKGHLPSLATLLTRMAQEGSRPDTPAPPVRSSPFREPPSFQVTPVRESGKSRKNRNRNRDTYRPSKKDRRSRSPKPDGNHSVTLYKTETEGRLSYDDEDLFVQNTQATPFGVDDTHNSNVPYSLSQEDEPVAGPETSNLDREPNKPAAAEALDFLHTLSAQMDSMSGNIDDATETGEATLIVDPDGNQYRVLTNPPYSESAIRLFPGLVALIVNARPRRTTAVDMMCLESLEGLKDLNDATSDTKADTGEPIQVKGW</sequence>
<evidence type="ECO:0000313" key="7">
    <source>
        <dbReference type="EMBL" id="KAK8028223.1"/>
    </source>
</evidence>
<keyword evidence="3" id="KW-0862">Zinc</keyword>
<feature type="region of interest" description="Disordered" evidence="5">
    <location>
        <begin position="492"/>
        <end position="528"/>
    </location>
</feature>
<dbReference type="InterPro" id="IPR025829">
    <property type="entry name" value="Zn_knuckle_CX2CX3GHX4C"/>
</dbReference>
<evidence type="ECO:0000313" key="8">
    <source>
        <dbReference type="Proteomes" id="UP001396898"/>
    </source>
</evidence>
<dbReference type="Gene3D" id="4.10.60.10">
    <property type="entry name" value="Zinc finger, CCHC-type"/>
    <property type="match status" value="1"/>
</dbReference>
<evidence type="ECO:0000256" key="1">
    <source>
        <dbReference type="ARBA" id="ARBA00022723"/>
    </source>
</evidence>
<dbReference type="InterPro" id="IPR036875">
    <property type="entry name" value="Znf_CCHC_sf"/>
</dbReference>
<feature type="compositionally biased region" description="Polar residues" evidence="5">
    <location>
        <begin position="244"/>
        <end position="256"/>
    </location>
</feature>
<evidence type="ECO:0000256" key="5">
    <source>
        <dbReference type="SAM" id="MobiDB-lite"/>
    </source>
</evidence>
<keyword evidence="2 4" id="KW-0863">Zinc-finger</keyword>
<keyword evidence="1" id="KW-0479">Metal-binding</keyword>
<feature type="domain" description="CCHC-type" evidence="6">
    <location>
        <begin position="283"/>
        <end position="297"/>
    </location>
</feature>
<dbReference type="EMBL" id="JAQQWI010000007">
    <property type="protein sequence ID" value="KAK8028223.1"/>
    <property type="molecule type" value="Genomic_DNA"/>
</dbReference>
<dbReference type="Pfam" id="PF13696">
    <property type="entry name" value="zf-CCHC_2"/>
    <property type="match status" value="1"/>
</dbReference>
<feature type="region of interest" description="Disordered" evidence="5">
    <location>
        <begin position="116"/>
        <end position="268"/>
    </location>
</feature>
<comment type="caution">
    <text evidence="7">The sequence shown here is derived from an EMBL/GenBank/DDBJ whole genome shotgun (WGS) entry which is preliminary data.</text>
</comment>
<feature type="compositionally biased region" description="Basic and acidic residues" evidence="5">
    <location>
        <begin position="199"/>
        <end position="218"/>
    </location>
</feature>
<evidence type="ECO:0000256" key="2">
    <source>
        <dbReference type="ARBA" id="ARBA00022771"/>
    </source>
</evidence>
<evidence type="ECO:0000256" key="3">
    <source>
        <dbReference type="ARBA" id="ARBA00022833"/>
    </source>
</evidence>
<dbReference type="Proteomes" id="UP001396898">
    <property type="component" value="Unassembled WGS sequence"/>
</dbReference>
<accession>A0ABR1S8Q3</accession>
<dbReference type="PROSITE" id="PS50158">
    <property type="entry name" value="ZF_CCHC"/>
    <property type="match status" value="1"/>
</dbReference>
<dbReference type="SMART" id="SM00343">
    <property type="entry name" value="ZnF_C2HC"/>
    <property type="match status" value="2"/>
</dbReference>
<proteinExistence type="predicted"/>
<evidence type="ECO:0000256" key="4">
    <source>
        <dbReference type="PROSITE-ProRule" id="PRU00047"/>
    </source>
</evidence>
<evidence type="ECO:0000259" key="6">
    <source>
        <dbReference type="PROSITE" id="PS50158"/>
    </source>
</evidence>
<feature type="region of interest" description="Disordered" evidence="5">
    <location>
        <begin position="401"/>
        <end position="476"/>
    </location>
</feature>
<dbReference type="InterPro" id="IPR001878">
    <property type="entry name" value="Znf_CCHC"/>
</dbReference>
<name>A0ABR1S8Q3_9PEZI</name>
<reference evidence="7 8" key="1">
    <citation type="submission" date="2023-01" db="EMBL/GenBank/DDBJ databases">
        <title>Analysis of 21 Apiospora genomes using comparative genomics revels a genus with tremendous synthesis potential of carbohydrate active enzymes and secondary metabolites.</title>
        <authorList>
            <person name="Sorensen T."/>
        </authorList>
    </citation>
    <scope>NUCLEOTIDE SEQUENCE [LARGE SCALE GENOMIC DNA]</scope>
    <source>
        <strain evidence="7 8">CBS 20057</strain>
    </source>
</reference>
<protein>
    <recommendedName>
        <fullName evidence="6">CCHC-type domain-containing protein</fullName>
    </recommendedName>
</protein>
<dbReference type="SUPFAM" id="SSF57756">
    <property type="entry name" value="Retrovirus zinc finger-like domains"/>
    <property type="match status" value="1"/>
</dbReference>
<keyword evidence="8" id="KW-1185">Reference proteome</keyword>